<dbReference type="InterPro" id="IPR013783">
    <property type="entry name" value="Ig-like_fold"/>
</dbReference>
<dbReference type="PANTHER" id="PTHR21261">
    <property type="entry name" value="BEAT PROTEIN"/>
    <property type="match status" value="1"/>
</dbReference>
<evidence type="ECO:0000313" key="1">
    <source>
        <dbReference type="EMBL" id="KAH9385012.1"/>
    </source>
</evidence>
<dbReference type="SUPFAM" id="SSF48726">
    <property type="entry name" value="Immunoglobulin"/>
    <property type="match status" value="1"/>
</dbReference>
<comment type="caution">
    <text evidence="1">The sequence shown here is derived from an EMBL/GenBank/DDBJ whole genome shotgun (WGS) entry which is preliminary data.</text>
</comment>
<accession>A0A9J6HCA9</accession>
<dbReference type="Gene3D" id="2.60.40.10">
    <property type="entry name" value="Immunoglobulins"/>
    <property type="match status" value="1"/>
</dbReference>
<reference evidence="1 2" key="1">
    <citation type="journal article" date="2020" name="Cell">
        <title>Large-Scale Comparative Analyses of Tick Genomes Elucidate Their Genetic Diversity and Vector Capacities.</title>
        <authorList>
            <consortium name="Tick Genome and Microbiome Consortium (TIGMIC)"/>
            <person name="Jia N."/>
            <person name="Wang J."/>
            <person name="Shi W."/>
            <person name="Du L."/>
            <person name="Sun Y."/>
            <person name="Zhan W."/>
            <person name="Jiang J.F."/>
            <person name="Wang Q."/>
            <person name="Zhang B."/>
            <person name="Ji P."/>
            <person name="Bell-Sakyi L."/>
            <person name="Cui X.M."/>
            <person name="Yuan T.T."/>
            <person name="Jiang B.G."/>
            <person name="Yang W.F."/>
            <person name="Lam T.T."/>
            <person name="Chang Q.C."/>
            <person name="Ding S.J."/>
            <person name="Wang X.J."/>
            <person name="Zhu J.G."/>
            <person name="Ruan X.D."/>
            <person name="Zhao L."/>
            <person name="Wei J.T."/>
            <person name="Ye R.Z."/>
            <person name="Que T.C."/>
            <person name="Du C.H."/>
            <person name="Zhou Y.H."/>
            <person name="Cheng J.X."/>
            <person name="Dai P.F."/>
            <person name="Guo W.B."/>
            <person name="Han X.H."/>
            <person name="Huang E.J."/>
            <person name="Li L.F."/>
            <person name="Wei W."/>
            <person name="Gao Y.C."/>
            <person name="Liu J.Z."/>
            <person name="Shao H.Z."/>
            <person name="Wang X."/>
            <person name="Wang C.C."/>
            <person name="Yang T.C."/>
            <person name="Huo Q.B."/>
            <person name="Li W."/>
            <person name="Chen H.Y."/>
            <person name="Chen S.E."/>
            <person name="Zhou L.G."/>
            <person name="Ni X.B."/>
            <person name="Tian J.H."/>
            <person name="Sheng Y."/>
            <person name="Liu T."/>
            <person name="Pan Y.S."/>
            <person name="Xia L.Y."/>
            <person name="Li J."/>
            <person name="Zhao F."/>
            <person name="Cao W.C."/>
        </authorList>
    </citation>
    <scope>NUCLEOTIDE SEQUENCE [LARGE SCALE GENOMIC DNA]</scope>
    <source>
        <strain evidence="1">HaeL-2018</strain>
    </source>
</reference>
<dbReference type="OMA" id="RYELHGH"/>
<dbReference type="Proteomes" id="UP000821853">
    <property type="component" value="Unassembled WGS sequence"/>
</dbReference>
<gene>
    <name evidence="1" type="ORF">HPB48_027048</name>
</gene>
<dbReference type="VEuPathDB" id="VectorBase:HLOH_044005"/>
<proteinExistence type="predicted"/>
<dbReference type="AlphaFoldDB" id="A0A9J6HCA9"/>
<dbReference type="OrthoDB" id="6492326at2759"/>
<name>A0A9J6HCA9_HAELO</name>
<sequence length="231" mass="25659">MTLNAFSCRQVPPVYERTHPIFLDRDQLYHSSLGLTFRAEQHQFVFGTMKLKCTATVSGAYSLSSEEIIAAQDAKTTGSSDDKPSINGGQASYHLGDLVNVTCSYSRYGRPVHLQWHLNDRPVSSRYLVHYPVQLAESGRQVTSLGLRFTVRPSHFVLDEMRIRCTATLDSSDRAGSQWEEEFVLGHSSPGPHVSEQYVADSKGSTPLLLVVLLLQSSATAFLLPSLRWAV</sequence>
<evidence type="ECO:0000313" key="2">
    <source>
        <dbReference type="Proteomes" id="UP000821853"/>
    </source>
</evidence>
<organism evidence="1 2">
    <name type="scientific">Haemaphysalis longicornis</name>
    <name type="common">Bush tick</name>
    <dbReference type="NCBI Taxonomy" id="44386"/>
    <lineage>
        <taxon>Eukaryota</taxon>
        <taxon>Metazoa</taxon>
        <taxon>Ecdysozoa</taxon>
        <taxon>Arthropoda</taxon>
        <taxon>Chelicerata</taxon>
        <taxon>Arachnida</taxon>
        <taxon>Acari</taxon>
        <taxon>Parasitiformes</taxon>
        <taxon>Ixodida</taxon>
        <taxon>Ixodoidea</taxon>
        <taxon>Ixodidae</taxon>
        <taxon>Haemaphysalinae</taxon>
        <taxon>Haemaphysalis</taxon>
    </lineage>
</organism>
<dbReference type="EMBL" id="JABSTR010003685">
    <property type="protein sequence ID" value="KAH9385012.1"/>
    <property type="molecule type" value="Genomic_DNA"/>
</dbReference>
<dbReference type="InterPro" id="IPR036179">
    <property type="entry name" value="Ig-like_dom_sf"/>
</dbReference>
<evidence type="ECO:0008006" key="3">
    <source>
        <dbReference type="Google" id="ProtNLM"/>
    </source>
</evidence>
<keyword evidence="2" id="KW-1185">Reference proteome</keyword>
<dbReference type="PANTHER" id="PTHR21261:SF15">
    <property type="entry name" value="BEATEN PATH IIIA, ISOFORM D-RELATED"/>
    <property type="match status" value="1"/>
</dbReference>
<protein>
    <recommendedName>
        <fullName evidence="3">Beat protein</fullName>
    </recommendedName>
</protein>